<dbReference type="HOGENOM" id="CLU_1025676_0_0_3"/>
<keyword evidence="2" id="KW-1185">Reference proteome</keyword>
<reference evidence="1 2" key="1">
    <citation type="submission" date="2008-07" db="EMBL/GenBank/DDBJ databases">
        <authorList>
            <person name="Tandeau de Marsac N."/>
            <person name="Ferriera S."/>
            <person name="Johnson J."/>
            <person name="Kravitz S."/>
            <person name="Beeson K."/>
            <person name="Sutton G."/>
            <person name="Rogers Y.-H."/>
            <person name="Friedman R."/>
            <person name="Frazier M."/>
            <person name="Venter J.C."/>
        </authorList>
    </citation>
    <scope>NUCLEOTIDE SEQUENCE [LARGE SCALE GENOMIC DNA]</scope>
    <source>
        <strain evidence="1 2">PCC 7420</strain>
    </source>
</reference>
<dbReference type="InterPro" id="IPR026374">
    <property type="entry name" value="Cyano_PEP"/>
</dbReference>
<evidence type="ECO:0000313" key="1">
    <source>
        <dbReference type="EMBL" id="EDX72208.1"/>
    </source>
</evidence>
<dbReference type="NCBIfam" id="TIGR04155">
    <property type="entry name" value="cyano_PEP"/>
    <property type="match status" value="1"/>
</dbReference>
<gene>
    <name evidence="1" type="ORF">MC7420_8300</name>
</gene>
<dbReference type="RefSeq" id="WP_006104734.1">
    <property type="nucleotide sequence ID" value="NZ_DS989866.1"/>
</dbReference>
<dbReference type="Proteomes" id="UP000003835">
    <property type="component" value="Unassembled WGS sequence"/>
</dbReference>
<evidence type="ECO:0000313" key="2">
    <source>
        <dbReference type="Proteomes" id="UP000003835"/>
    </source>
</evidence>
<name>B4W0Z7_9CYAN</name>
<dbReference type="EMBL" id="DS989866">
    <property type="protein sequence ID" value="EDX72208.1"/>
    <property type="molecule type" value="Genomic_DNA"/>
</dbReference>
<dbReference type="AlphaFoldDB" id="B4W0Z7"/>
<organism evidence="1 2">
    <name type="scientific">Coleofasciculus chthonoplastes PCC 7420</name>
    <dbReference type="NCBI Taxonomy" id="118168"/>
    <lineage>
        <taxon>Bacteria</taxon>
        <taxon>Bacillati</taxon>
        <taxon>Cyanobacteriota</taxon>
        <taxon>Cyanophyceae</taxon>
        <taxon>Coleofasciculales</taxon>
        <taxon>Coleofasciculaceae</taxon>
        <taxon>Coleofasciculus</taxon>
    </lineage>
</organism>
<proteinExistence type="predicted"/>
<accession>B4W0Z7</accession>
<protein>
    <submittedName>
        <fullName evidence="1">Uncharacterized protein</fullName>
    </submittedName>
</protein>
<sequence>MYTLRIGEKLSIAFGITFLSTAMSGVVSNAPAQAFSIDSINLLTDNARWSSIPSGFASGSTYDGFNFTVSGTPGEQVSEISFSFSFKGLFDDSVALDLNGDGTIDFAVDYHDVAATLDPKPVASIRSLYTPWSDANDVENTITNLTITPTGSTGSVSIYGKEVILGLTDQKGGYRRPSESFSNLADITLEDLGLEPGGLIPESGTVTTSEIRIGYLNIGGQGGGNPEIESENFTISDPEPVPEPLTILGSATALGIGGLLKREHSKKQKKS</sequence>